<comment type="similarity">
    <text evidence="2">Belongs to the multi antimicrobial extrusion (MATE) (TC 2.A.66.1) family.</text>
</comment>
<feature type="transmembrane region" description="Helical" evidence="10">
    <location>
        <begin position="197"/>
        <end position="220"/>
    </location>
</feature>
<evidence type="ECO:0000259" key="11">
    <source>
        <dbReference type="SMART" id="SM00647"/>
    </source>
</evidence>
<dbReference type="PANTHER" id="PTHR42893:SF45">
    <property type="entry name" value="PROTEIN DETOXIFICATION 45, CHLOROPLASTIC"/>
    <property type="match status" value="1"/>
</dbReference>
<reference evidence="12 13" key="1">
    <citation type="journal article" date="2017" name="Nat. Commun.">
        <title>Genome assembly with in vitro proximity ligation data and whole-genome triplication in lettuce.</title>
        <authorList>
            <person name="Reyes-Chin-Wo S."/>
            <person name="Wang Z."/>
            <person name="Yang X."/>
            <person name="Kozik A."/>
            <person name="Arikit S."/>
            <person name="Song C."/>
            <person name="Xia L."/>
            <person name="Froenicke L."/>
            <person name="Lavelle D.O."/>
            <person name="Truco M.J."/>
            <person name="Xia R."/>
            <person name="Zhu S."/>
            <person name="Xu C."/>
            <person name="Xu H."/>
            <person name="Xu X."/>
            <person name="Cox K."/>
            <person name="Korf I."/>
            <person name="Meyers B.C."/>
            <person name="Michelmore R.W."/>
        </authorList>
    </citation>
    <scope>NUCLEOTIDE SEQUENCE [LARGE SCALE GENOMIC DNA]</scope>
    <source>
        <strain evidence="13">cv. Salinas</strain>
        <tissue evidence="12">Seedlings</tissue>
    </source>
</reference>
<dbReference type="SUPFAM" id="SSF52540">
    <property type="entry name" value="P-loop containing nucleoside triphosphate hydrolases"/>
    <property type="match status" value="1"/>
</dbReference>
<dbReference type="InterPro" id="IPR002867">
    <property type="entry name" value="IBR_dom"/>
</dbReference>
<proteinExistence type="inferred from homology"/>
<evidence type="ECO:0000313" key="12">
    <source>
        <dbReference type="EMBL" id="KAJ0186427.1"/>
    </source>
</evidence>
<dbReference type="InterPro" id="IPR044644">
    <property type="entry name" value="DinF-like"/>
</dbReference>
<dbReference type="CDD" id="cd20346">
    <property type="entry name" value="BRcat_RBR_ANKIB1"/>
    <property type="match status" value="1"/>
</dbReference>
<evidence type="ECO:0000256" key="9">
    <source>
        <dbReference type="ARBA" id="ARBA00023136"/>
    </source>
</evidence>
<protein>
    <recommendedName>
        <fullName evidence="11">IBR domain-containing protein</fullName>
    </recommendedName>
</protein>
<keyword evidence="7" id="KW-0862">Zinc</keyword>
<dbReference type="GO" id="GO:0022857">
    <property type="term" value="F:transmembrane transporter activity"/>
    <property type="evidence" value="ECO:0000318"/>
    <property type="project" value="GO_Central"/>
</dbReference>
<evidence type="ECO:0000256" key="10">
    <source>
        <dbReference type="SAM" id="Phobius"/>
    </source>
</evidence>
<evidence type="ECO:0000313" key="13">
    <source>
        <dbReference type="Proteomes" id="UP000235145"/>
    </source>
</evidence>
<sequence length="307" mass="34069">MEEAKSVGQLRNVWLTNLLVCCCEDDERLPVVDGYISTSINDEPGCLTLRSFVEDNRKIKWCPAPGCDYVVDFIVGGGTFDVTCGCSYSFCWNYRQKAPADLQQMQSTHLDLVQKKVLIFTNTIDTSFRLKLYLEQFGIKSAMLNAELPVNSRLHILEICLQLWLTVSLITDALVASGQALIASSVSKGDYRFVKDITYFVLIIGFVIGVTLAAIFGVSFGSIVTLFTKDIGVLVIARTEVLFMSASQPLNALAFNADGLHYGVSDFPYAAYSMMLVGILSSAFLFYICSLGFWSSWCLVRFDSLQI</sequence>
<evidence type="ECO:0000256" key="8">
    <source>
        <dbReference type="ARBA" id="ARBA00022989"/>
    </source>
</evidence>
<feature type="domain" description="IBR" evidence="11">
    <location>
        <begin position="47"/>
        <end position="101"/>
    </location>
</feature>
<dbReference type="AlphaFoldDB" id="A0A9R1UFQ3"/>
<evidence type="ECO:0000256" key="4">
    <source>
        <dbReference type="ARBA" id="ARBA00022723"/>
    </source>
</evidence>
<dbReference type="EMBL" id="NBSK02000009">
    <property type="protein sequence ID" value="KAJ0186427.1"/>
    <property type="molecule type" value="Genomic_DNA"/>
</dbReference>
<keyword evidence="3 10" id="KW-0812">Transmembrane</keyword>
<dbReference type="SMART" id="SM00647">
    <property type="entry name" value="IBR"/>
    <property type="match status" value="1"/>
</dbReference>
<name>A0A9R1UFQ3_LACSA</name>
<comment type="caution">
    <text evidence="12">The sequence shown here is derived from an EMBL/GenBank/DDBJ whole genome shotgun (WGS) entry which is preliminary data.</text>
</comment>
<keyword evidence="8 10" id="KW-1133">Transmembrane helix</keyword>
<evidence type="ECO:0000256" key="5">
    <source>
        <dbReference type="ARBA" id="ARBA00022771"/>
    </source>
</evidence>
<dbReference type="Proteomes" id="UP000235145">
    <property type="component" value="Unassembled WGS sequence"/>
</dbReference>
<dbReference type="InterPro" id="IPR027417">
    <property type="entry name" value="P-loop_NTPase"/>
</dbReference>
<feature type="transmembrane region" description="Helical" evidence="10">
    <location>
        <begin position="269"/>
        <end position="294"/>
    </location>
</feature>
<keyword evidence="5" id="KW-0863">Zinc-finger</keyword>
<keyword evidence="9 10" id="KW-0472">Membrane</keyword>
<feature type="transmembrane region" description="Helical" evidence="10">
    <location>
        <begin position="163"/>
        <end position="185"/>
    </location>
</feature>
<dbReference type="SUPFAM" id="SSF57850">
    <property type="entry name" value="RING/U-box"/>
    <property type="match status" value="1"/>
</dbReference>
<accession>A0A9R1UFQ3</accession>
<keyword evidence="13" id="KW-1185">Reference proteome</keyword>
<dbReference type="Gene3D" id="3.40.50.300">
    <property type="entry name" value="P-loop containing nucleotide triphosphate hydrolases"/>
    <property type="match status" value="1"/>
</dbReference>
<dbReference type="GO" id="GO:0008270">
    <property type="term" value="F:zinc ion binding"/>
    <property type="evidence" value="ECO:0007669"/>
    <property type="project" value="UniProtKB-KW"/>
</dbReference>
<organism evidence="12 13">
    <name type="scientific">Lactuca sativa</name>
    <name type="common">Garden lettuce</name>
    <dbReference type="NCBI Taxonomy" id="4236"/>
    <lineage>
        <taxon>Eukaryota</taxon>
        <taxon>Viridiplantae</taxon>
        <taxon>Streptophyta</taxon>
        <taxon>Embryophyta</taxon>
        <taxon>Tracheophyta</taxon>
        <taxon>Spermatophyta</taxon>
        <taxon>Magnoliopsida</taxon>
        <taxon>eudicotyledons</taxon>
        <taxon>Gunneridae</taxon>
        <taxon>Pentapetalae</taxon>
        <taxon>asterids</taxon>
        <taxon>campanulids</taxon>
        <taxon>Asterales</taxon>
        <taxon>Asteraceae</taxon>
        <taxon>Cichorioideae</taxon>
        <taxon>Cichorieae</taxon>
        <taxon>Lactucinae</taxon>
        <taxon>Lactuca</taxon>
    </lineage>
</organism>
<evidence type="ECO:0000256" key="1">
    <source>
        <dbReference type="ARBA" id="ARBA00004141"/>
    </source>
</evidence>
<dbReference type="PANTHER" id="PTHR42893">
    <property type="entry name" value="PROTEIN DETOXIFICATION 44, CHLOROPLASTIC-RELATED"/>
    <property type="match status" value="1"/>
</dbReference>
<evidence type="ECO:0000256" key="2">
    <source>
        <dbReference type="ARBA" id="ARBA00010199"/>
    </source>
</evidence>
<gene>
    <name evidence="12" type="ORF">LSAT_V11C900469540</name>
</gene>
<dbReference type="GO" id="GO:0016020">
    <property type="term" value="C:membrane"/>
    <property type="evidence" value="ECO:0007669"/>
    <property type="project" value="UniProtKB-SubCell"/>
</dbReference>
<evidence type="ECO:0000256" key="6">
    <source>
        <dbReference type="ARBA" id="ARBA00022786"/>
    </source>
</evidence>
<evidence type="ECO:0000256" key="3">
    <source>
        <dbReference type="ARBA" id="ARBA00022692"/>
    </source>
</evidence>
<keyword evidence="6" id="KW-0833">Ubl conjugation pathway</keyword>
<dbReference type="Pfam" id="PF01485">
    <property type="entry name" value="IBR"/>
    <property type="match status" value="1"/>
</dbReference>
<evidence type="ECO:0000256" key="7">
    <source>
        <dbReference type="ARBA" id="ARBA00022833"/>
    </source>
</evidence>
<keyword evidence="4" id="KW-0479">Metal-binding</keyword>
<comment type="subcellular location">
    <subcellularLocation>
        <location evidence="1">Membrane</location>
        <topology evidence="1">Multi-pass membrane protein</topology>
    </subcellularLocation>
</comment>